<dbReference type="PIRSF" id="PIRSF028451">
    <property type="entry name" value="UCP028451"/>
    <property type="match status" value="1"/>
</dbReference>
<dbReference type="NCBIfam" id="TIGR02453">
    <property type="entry name" value="TIGR02453 family protein"/>
    <property type="match status" value="1"/>
</dbReference>
<accession>A0A5C8KX36</accession>
<proteinExistence type="predicted"/>
<dbReference type="Proteomes" id="UP000321248">
    <property type="component" value="Unassembled WGS sequence"/>
</dbReference>
<dbReference type="AlphaFoldDB" id="A0A5C8KX36"/>
<reference evidence="1 2" key="1">
    <citation type="submission" date="2019-08" db="EMBL/GenBank/DDBJ databases">
        <authorList>
            <person name="Karlyshev A.V."/>
        </authorList>
    </citation>
    <scope>NUCLEOTIDE SEQUENCE [LARGE SCALE GENOMIC DNA]</scope>
    <source>
        <strain evidence="1 2">Alg18-2.2</strain>
    </source>
</reference>
<dbReference type="InterPro" id="IPR015996">
    <property type="entry name" value="UCP028451"/>
</dbReference>
<dbReference type="EMBL" id="VRTS01000003">
    <property type="protein sequence ID" value="TXK64384.1"/>
    <property type="molecule type" value="Genomic_DNA"/>
</dbReference>
<dbReference type="InterPro" id="IPR012808">
    <property type="entry name" value="CHP02453"/>
</dbReference>
<dbReference type="RefSeq" id="WP_147891196.1">
    <property type="nucleotide sequence ID" value="NZ_VRTS01000003.1"/>
</dbReference>
<protein>
    <submittedName>
        <fullName evidence="1">DUF2461 domain-containing protein</fullName>
    </submittedName>
</protein>
<name>A0A5C8KX36_9GAMM</name>
<dbReference type="PANTHER" id="PTHR36452">
    <property type="entry name" value="CHROMOSOME 12, WHOLE GENOME SHOTGUN SEQUENCE"/>
    <property type="match status" value="1"/>
</dbReference>
<organism evidence="1 2">
    <name type="scientific">Alkalisalibacterium limincola</name>
    <dbReference type="NCBI Taxonomy" id="2699169"/>
    <lineage>
        <taxon>Bacteria</taxon>
        <taxon>Pseudomonadati</taxon>
        <taxon>Pseudomonadota</taxon>
        <taxon>Gammaproteobacteria</taxon>
        <taxon>Lysobacterales</taxon>
        <taxon>Lysobacteraceae</taxon>
        <taxon>Alkalisalibacterium</taxon>
    </lineage>
</organism>
<evidence type="ECO:0000313" key="1">
    <source>
        <dbReference type="EMBL" id="TXK64384.1"/>
    </source>
</evidence>
<dbReference type="OrthoDB" id="9794241at2"/>
<dbReference type="PANTHER" id="PTHR36452:SF1">
    <property type="entry name" value="DUF2461 DOMAIN-CONTAINING PROTEIN"/>
    <property type="match status" value="1"/>
</dbReference>
<dbReference type="Pfam" id="PF09365">
    <property type="entry name" value="DUF2461"/>
    <property type="match status" value="1"/>
</dbReference>
<sequence>MSTYFTPKTFRFLRALARHNEREWFQEHKADYEAHLREPFLRLIGDLQGPIAEISPHYIANPRKMGGSLFRIHRDVRFSNNKAPYKTWSGARCYHERARQVHCPSFYIHIEPGNNFIGGGLWHPETATQRRIRDFIVDNPDAWTRATQSHGFRERFNWGGDSLVRTPQGYPADHPLIEDLKRKDFVMSLHLDDADVVGPALLETIAASFKDVAPLVDYLCAALDLEF</sequence>
<keyword evidence="2" id="KW-1185">Reference proteome</keyword>
<evidence type="ECO:0000313" key="2">
    <source>
        <dbReference type="Proteomes" id="UP000321248"/>
    </source>
</evidence>
<gene>
    <name evidence="1" type="ORF">FU658_05660</name>
</gene>
<comment type="caution">
    <text evidence="1">The sequence shown here is derived from an EMBL/GenBank/DDBJ whole genome shotgun (WGS) entry which is preliminary data.</text>
</comment>